<evidence type="ECO:0000313" key="4">
    <source>
        <dbReference type="EMBL" id="KAF7270488.1"/>
    </source>
</evidence>
<dbReference type="GO" id="GO:0016423">
    <property type="term" value="F:tRNA (guanine) methyltransferase activity"/>
    <property type="evidence" value="ECO:0007669"/>
    <property type="project" value="InterPro"/>
</dbReference>
<dbReference type="InterPro" id="IPR001537">
    <property type="entry name" value="SpoU_MeTrfase"/>
</dbReference>
<dbReference type="InterPro" id="IPR029028">
    <property type="entry name" value="Alpha/beta_knot_MTases"/>
</dbReference>
<dbReference type="PANTHER" id="PTHR12029:SF11">
    <property type="entry name" value="METHYLTRANSFERASE TARBP1-RELATED"/>
    <property type="match status" value="1"/>
</dbReference>
<protein>
    <recommendedName>
        <fullName evidence="3">tRNA/rRNA methyltransferase SpoU type domain-containing protein</fullName>
    </recommendedName>
</protein>
<dbReference type="InterPro" id="IPR029026">
    <property type="entry name" value="tRNA_m1G_MTases_N"/>
</dbReference>
<dbReference type="GO" id="GO:0003723">
    <property type="term" value="F:RNA binding"/>
    <property type="evidence" value="ECO:0007669"/>
    <property type="project" value="InterPro"/>
</dbReference>
<dbReference type="PANTHER" id="PTHR12029">
    <property type="entry name" value="RNA METHYLTRANSFERASE"/>
    <property type="match status" value="1"/>
</dbReference>
<dbReference type="Gene3D" id="3.40.1280.10">
    <property type="match status" value="1"/>
</dbReference>
<evidence type="ECO:0000313" key="5">
    <source>
        <dbReference type="Proteomes" id="UP000625711"/>
    </source>
</evidence>
<reference evidence="4" key="1">
    <citation type="submission" date="2020-08" db="EMBL/GenBank/DDBJ databases">
        <title>Genome sequencing and assembly of the red palm weevil Rhynchophorus ferrugineus.</title>
        <authorList>
            <person name="Dias G.B."/>
            <person name="Bergman C.M."/>
            <person name="Manee M."/>
        </authorList>
    </citation>
    <scope>NUCLEOTIDE SEQUENCE</scope>
    <source>
        <strain evidence="4">AA-2017</strain>
        <tissue evidence="4">Whole larva</tissue>
    </source>
</reference>
<dbReference type="AlphaFoldDB" id="A0A834I126"/>
<dbReference type="InterPro" id="IPR044748">
    <property type="entry name" value="Trm3/TARBP1_C"/>
</dbReference>
<dbReference type="GO" id="GO:0030488">
    <property type="term" value="P:tRNA methylation"/>
    <property type="evidence" value="ECO:0007669"/>
    <property type="project" value="InterPro"/>
</dbReference>
<dbReference type="CDD" id="cd18091">
    <property type="entry name" value="SpoU-like_TRM3-like"/>
    <property type="match status" value="1"/>
</dbReference>
<keyword evidence="5" id="KW-1185">Reference proteome</keyword>
<dbReference type="SUPFAM" id="SSF75217">
    <property type="entry name" value="alpha/beta knot"/>
    <property type="match status" value="1"/>
</dbReference>
<gene>
    <name evidence="4" type="ORF">GWI33_016554</name>
</gene>
<accession>A0A834I126</accession>
<keyword evidence="2" id="KW-0808">Transferase</keyword>
<dbReference type="EMBL" id="JAACXV010014091">
    <property type="protein sequence ID" value="KAF7270488.1"/>
    <property type="molecule type" value="Genomic_DNA"/>
</dbReference>
<feature type="domain" description="tRNA/rRNA methyltransferase SpoU type" evidence="3">
    <location>
        <begin position="490"/>
        <end position="631"/>
    </location>
</feature>
<dbReference type="Proteomes" id="UP000625711">
    <property type="component" value="Unassembled WGS sequence"/>
</dbReference>
<proteinExistence type="predicted"/>
<evidence type="ECO:0000259" key="3">
    <source>
        <dbReference type="Pfam" id="PF00588"/>
    </source>
</evidence>
<dbReference type="Pfam" id="PF00588">
    <property type="entry name" value="SpoU_methylase"/>
    <property type="match status" value="1"/>
</dbReference>
<comment type="caution">
    <text evidence="4">The sequence shown here is derived from an EMBL/GenBank/DDBJ whole genome shotgun (WGS) entry which is preliminary data.</text>
</comment>
<evidence type="ECO:0000256" key="1">
    <source>
        <dbReference type="ARBA" id="ARBA00022603"/>
    </source>
</evidence>
<sequence length="647" mass="74316">MKLVKKHRWFLNKSPIFGNQESCQKRTKIYVKSLFKLYSGIIIKKCRNEVLLCIYEHLIHFVNVSEAPELVIKFINTCHARLSNLKKDFYFKKILINFVNTIYSVEYLSKSKESAFLMSDSLLEYSKAYPVVRLHMITAIKKIIKCDDIYGGSEWLTTIVDIYLQGVITTKDERTEYFICQEFLEINKSFVFENIINISEQSNPNIINTACRIISLDAILDLAKNSVAKVIISLRTEYLKFFKKRYFPNSETHIKKLRITQALLLILPYVKEFSKEAIQIGVFLLDCILEEANQPCIKQIFNLVLIILLQGAAFRGIEYIKRVMSMSAQVSPSIQIGLMPTFYHLALFDTEDPMRSFSAVMSLVLPWTMGSQFKVRIYAQDIIKRLIHEAKENNYDDFLNKYQHLESCIDTSIKATGPIKLSHLNSLTEKTLLEPKDPSLSIAIDKYLENATKNDNQQDKTEALNLNIQKKITPWKNISEGNDIPTNSEFILVATLVDKPQNLGGLSRTCEAFGIPNLVLNDAKIVQNKEFQSLSMSSEGWINITEIKIKDLREHIMDYKREGYFVVGAEQTTNSIKLNEFRFPRKTVLILGNEKTGIAANLIPILDKCIEIPQFGQTRSLNVHVAGATIIWEYVKEHSLRPNHMTA</sequence>
<keyword evidence="1" id="KW-0489">Methyltransferase</keyword>
<name>A0A834I126_RHYFE</name>
<dbReference type="OrthoDB" id="241340at2759"/>
<dbReference type="InterPro" id="IPR045330">
    <property type="entry name" value="TRM3/TARBP1"/>
</dbReference>
<evidence type="ECO:0000256" key="2">
    <source>
        <dbReference type="ARBA" id="ARBA00022679"/>
    </source>
</evidence>
<organism evidence="4 5">
    <name type="scientific">Rhynchophorus ferrugineus</name>
    <name type="common">Red palm weevil</name>
    <name type="synonym">Curculio ferrugineus</name>
    <dbReference type="NCBI Taxonomy" id="354439"/>
    <lineage>
        <taxon>Eukaryota</taxon>
        <taxon>Metazoa</taxon>
        <taxon>Ecdysozoa</taxon>
        <taxon>Arthropoda</taxon>
        <taxon>Hexapoda</taxon>
        <taxon>Insecta</taxon>
        <taxon>Pterygota</taxon>
        <taxon>Neoptera</taxon>
        <taxon>Endopterygota</taxon>
        <taxon>Coleoptera</taxon>
        <taxon>Polyphaga</taxon>
        <taxon>Cucujiformia</taxon>
        <taxon>Curculionidae</taxon>
        <taxon>Dryophthorinae</taxon>
        <taxon>Rhynchophorus</taxon>
    </lineage>
</organism>